<dbReference type="RefSeq" id="WP_167150851.1">
    <property type="nucleotide sequence ID" value="NZ_JAAMOX010000002.1"/>
</dbReference>
<dbReference type="Pfam" id="PF02880">
    <property type="entry name" value="PGM_PMM_III"/>
    <property type="match status" value="1"/>
</dbReference>
<dbReference type="SUPFAM" id="SSF53738">
    <property type="entry name" value="Phosphoglucomutase, first 3 domains"/>
    <property type="match status" value="3"/>
</dbReference>
<dbReference type="Gene3D" id="3.30.310.50">
    <property type="entry name" value="Alpha-D-phosphohexomutase, C-terminal domain"/>
    <property type="match status" value="1"/>
</dbReference>
<evidence type="ECO:0000259" key="10">
    <source>
        <dbReference type="Pfam" id="PF02879"/>
    </source>
</evidence>
<evidence type="ECO:0000313" key="12">
    <source>
        <dbReference type="EMBL" id="NIH54478.1"/>
    </source>
</evidence>
<feature type="domain" description="Alpha-D-phosphohexomutase alpha/beta/alpha" evidence="9">
    <location>
        <begin position="38"/>
        <end position="179"/>
    </location>
</feature>
<dbReference type="Proteomes" id="UP000541033">
    <property type="component" value="Unassembled WGS sequence"/>
</dbReference>
<dbReference type="InterPro" id="IPR005845">
    <property type="entry name" value="A-D-PHexomutase_a/b/a-II"/>
</dbReference>
<dbReference type="GO" id="GO:0008973">
    <property type="term" value="F:phosphopentomutase activity"/>
    <property type="evidence" value="ECO:0007669"/>
    <property type="project" value="TreeGrafter"/>
</dbReference>
<sequence>MHERAGTVATASDLINVEELLDAYSRIIPDPSDSTQRVAFGTSGHRGTSLNGSFNEQHILAITQAIVEYRAGQGITGPLFIGRDTHALSAPAEQSALRVLVANGVSVLASADDEFVPTPALSHAILTHNRDRTTDLADGIIITPSHNPPQDGGFKYNPPHGGPADSDVTSWIANRANEIVEGGLAEVKQDSAVAGSFLNVGRYDFLENYVADLENIINVEAIRAAGVRIGADPLGGASVAYWAAIAERYDLNLTVLGPGVDPRWAFMTLDWDGKIRMDPSSKHAMASVLTYRDEFDVVTGNDADADRHGIVTPDAGLMNPNHYLAVAIDYLYQNRPGWSPDAAVGKTLVSSQIINHVADSLGRKLVEVPVGFKWFVDGLLNGSIAFGGEESAGASFLRLDGSVWTTDKDGILLALLAAEIIAVTGKTPSERYRELTDRFGAPVYERVDAAATPEQKAVLGRLSGASITATELAGDPIIAALSEAPGNGAAIGGVKVETERAWFAARPSGTENVYKIYAESFIGEDHLREVQVEAKRIVDAALEG</sequence>
<evidence type="ECO:0000256" key="2">
    <source>
        <dbReference type="ARBA" id="ARBA00010231"/>
    </source>
</evidence>
<comment type="caution">
    <text evidence="12">The sequence shown here is derived from an EMBL/GenBank/DDBJ whole genome shotgun (WGS) entry which is preliminary data.</text>
</comment>
<evidence type="ECO:0000256" key="6">
    <source>
        <dbReference type="ARBA" id="ARBA00023235"/>
    </source>
</evidence>
<dbReference type="NCBIfam" id="TIGR01132">
    <property type="entry name" value="pgm"/>
    <property type="match status" value="1"/>
</dbReference>
<dbReference type="InterPro" id="IPR005843">
    <property type="entry name" value="A-D-PHexomutase_C"/>
</dbReference>
<evidence type="ECO:0000259" key="11">
    <source>
        <dbReference type="Pfam" id="PF02880"/>
    </source>
</evidence>
<evidence type="ECO:0000256" key="1">
    <source>
        <dbReference type="ARBA" id="ARBA00001946"/>
    </source>
</evidence>
<evidence type="ECO:0000256" key="3">
    <source>
        <dbReference type="ARBA" id="ARBA00022553"/>
    </source>
</evidence>
<proteinExistence type="inferred from homology"/>
<feature type="domain" description="Alpha-D-phosphohexomutase C-terminal" evidence="8">
    <location>
        <begin position="489"/>
        <end position="534"/>
    </location>
</feature>
<gene>
    <name evidence="12" type="ORF">FHX76_002374</name>
</gene>
<evidence type="ECO:0000256" key="5">
    <source>
        <dbReference type="ARBA" id="ARBA00022842"/>
    </source>
</evidence>
<dbReference type="InterPro" id="IPR005852">
    <property type="entry name" value="PGM_a-D-Glc-sp"/>
</dbReference>
<dbReference type="GO" id="GO:0000287">
    <property type="term" value="F:magnesium ion binding"/>
    <property type="evidence" value="ECO:0007669"/>
    <property type="project" value="InterPro"/>
</dbReference>
<dbReference type="AlphaFoldDB" id="A0A7X5R2H4"/>
<keyword evidence="4 7" id="KW-0479">Metal-binding</keyword>
<dbReference type="PANTHER" id="PTHR45745">
    <property type="entry name" value="PHOSPHOMANNOMUTASE 45A"/>
    <property type="match status" value="1"/>
</dbReference>
<protein>
    <submittedName>
        <fullName evidence="12">Phosphoglucomutase</fullName>
        <ecNumber evidence="12">5.4.2.2</ecNumber>
    </submittedName>
</protein>
<keyword evidence="13" id="KW-1185">Reference proteome</keyword>
<dbReference type="InterPro" id="IPR036900">
    <property type="entry name" value="A-D-PHexomutase_C_sf"/>
</dbReference>
<dbReference type="CDD" id="cd05801">
    <property type="entry name" value="PGM_like3"/>
    <property type="match status" value="1"/>
</dbReference>
<evidence type="ECO:0000256" key="4">
    <source>
        <dbReference type="ARBA" id="ARBA00022723"/>
    </source>
</evidence>
<keyword evidence="5 7" id="KW-0460">Magnesium</keyword>
<comment type="cofactor">
    <cofactor evidence="1">
        <name>Mg(2+)</name>
        <dbReference type="ChEBI" id="CHEBI:18420"/>
    </cofactor>
</comment>
<dbReference type="EMBL" id="JAAMOX010000002">
    <property type="protein sequence ID" value="NIH54478.1"/>
    <property type="molecule type" value="Genomic_DNA"/>
</dbReference>
<keyword evidence="6 12" id="KW-0413">Isomerase</keyword>
<feature type="domain" description="Alpha-D-phosphohexomutase alpha/beta/alpha" evidence="11">
    <location>
        <begin position="319"/>
        <end position="439"/>
    </location>
</feature>
<reference evidence="12 13" key="1">
    <citation type="submission" date="2020-02" db="EMBL/GenBank/DDBJ databases">
        <title>Sequencing the genomes of 1000 actinobacteria strains.</title>
        <authorList>
            <person name="Klenk H.-P."/>
        </authorList>
    </citation>
    <scope>NUCLEOTIDE SEQUENCE [LARGE SCALE GENOMIC DNA]</scope>
    <source>
        <strain evidence="12 13">DSM 27960</strain>
    </source>
</reference>
<evidence type="ECO:0000259" key="8">
    <source>
        <dbReference type="Pfam" id="PF00408"/>
    </source>
</evidence>
<dbReference type="Pfam" id="PF02879">
    <property type="entry name" value="PGM_PMM_II"/>
    <property type="match status" value="1"/>
</dbReference>
<comment type="similarity">
    <text evidence="2 7">Belongs to the phosphohexose mutase family.</text>
</comment>
<dbReference type="InterPro" id="IPR005846">
    <property type="entry name" value="A-D-PHexomutase_a/b/a-III"/>
</dbReference>
<dbReference type="InterPro" id="IPR016066">
    <property type="entry name" value="A-D-PHexomutase_CS"/>
</dbReference>
<dbReference type="Gene3D" id="3.40.120.10">
    <property type="entry name" value="Alpha-D-Glucose-1,6-Bisphosphate, subunit A, domain 3"/>
    <property type="match status" value="3"/>
</dbReference>
<dbReference type="SUPFAM" id="SSF55957">
    <property type="entry name" value="Phosphoglucomutase, C-terminal domain"/>
    <property type="match status" value="1"/>
</dbReference>
<keyword evidence="3" id="KW-0597">Phosphoprotein</keyword>
<dbReference type="InterPro" id="IPR016055">
    <property type="entry name" value="A-D-PHexomutase_a/b/a-I/II/III"/>
</dbReference>
<evidence type="ECO:0000259" key="9">
    <source>
        <dbReference type="Pfam" id="PF02878"/>
    </source>
</evidence>
<dbReference type="Pfam" id="PF00408">
    <property type="entry name" value="PGM_PMM_IV"/>
    <property type="match status" value="1"/>
</dbReference>
<dbReference type="GO" id="GO:0004614">
    <property type="term" value="F:phosphoglucomutase activity"/>
    <property type="evidence" value="ECO:0007669"/>
    <property type="project" value="UniProtKB-EC"/>
</dbReference>
<organism evidence="12 13">
    <name type="scientific">Lysinibacter cavernae</name>
    <dbReference type="NCBI Taxonomy" id="1640652"/>
    <lineage>
        <taxon>Bacteria</taxon>
        <taxon>Bacillati</taxon>
        <taxon>Actinomycetota</taxon>
        <taxon>Actinomycetes</taxon>
        <taxon>Micrococcales</taxon>
        <taxon>Microbacteriaceae</taxon>
        <taxon>Lysinibacter</taxon>
    </lineage>
</organism>
<dbReference type="PROSITE" id="PS00710">
    <property type="entry name" value="PGM_PMM"/>
    <property type="match status" value="1"/>
</dbReference>
<evidence type="ECO:0000313" key="13">
    <source>
        <dbReference type="Proteomes" id="UP000541033"/>
    </source>
</evidence>
<dbReference type="InterPro" id="IPR005844">
    <property type="entry name" value="A-D-PHexomutase_a/b/a-I"/>
</dbReference>
<dbReference type="GO" id="GO:0006166">
    <property type="term" value="P:purine ribonucleoside salvage"/>
    <property type="evidence" value="ECO:0007669"/>
    <property type="project" value="TreeGrafter"/>
</dbReference>
<accession>A0A7X5R2H4</accession>
<name>A0A7X5R2H4_9MICO</name>
<feature type="domain" description="Alpha-D-phosphohexomutase alpha/beta/alpha" evidence="10">
    <location>
        <begin position="208"/>
        <end position="313"/>
    </location>
</feature>
<dbReference type="GO" id="GO:0005975">
    <property type="term" value="P:carbohydrate metabolic process"/>
    <property type="evidence" value="ECO:0007669"/>
    <property type="project" value="InterPro"/>
</dbReference>
<dbReference type="Pfam" id="PF02878">
    <property type="entry name" value="PGM_PMM_I"/>
    <property type="match status" value="1"/>
</dbReference>
<evidence type="ECO:0000256" key="7">
    <source>
        <dbReference type="RuleBase" id="RU004326"/>
    </source>
</evidence>
<dbReference type="EC" id="5.4.2.2" evidence="12"/>
<dbReference type="PANTHER" id="PTHR45745:SF1">
    <property type="entry name" value="PHOSPHOGLUCOMUTASE 2B-RELATED"/>
    <property type="match status" value="1"/>
</dbReference>